<feature type="coiled-coil region" evidence="1">
    <location>
        <begin position="148"/>
        <end position="324"/>
    </location>
</feature>
<evidence type="ECO:0000256" key="2">
    <source>
        <dbReference type="SAM" id="MobiDB-lite"/>
    </source>
</evidence>
<feature type="signal peptide" evidence="3">
    <location>
        <begin position="1"/>
        <end position="24"/>
    </location>
</feature>
<gene>
    <name evidence="4" type="ORF">M9Y10_001836</name>
</gene>
<feature type="region of interest" description="Disordered" evidence="2">
    <location>
        <begin position="327"/>
        <end position="348"/>
    </location>
</feature>
<protein>
    <submittedName>
        <fullName evidence="4">Uncharacterized protein</fullName>
    </submittedName>
</protein>
<feature type="compositionally biased region" description="Polar residues" evidence="2">
    <location>
        <begin position="337"/>
        <end position="348"/>
    </location>
</feature>
<feature type="compositionally biased region" description="Basic and acidic residues" evidence="2">
    <location>
        <begin position="327"/>
        <end position="336"/>
    </location>
</feature>
<keyword evidence="3" id="KW-0732">Signal</keyword>
<evidence type="ECO:0000313" key="5">
    <source>
        <dbReference type="Proteomes" id="UP001470230"/>
    </source>
</evidence>
<dbReference type="EMBL" id="JAPFFF010000001">
    <property type="protein sequence ID" value="KAK8899520.1"/>
    <property type="molecule type" value="Genomic_DNA"/>
</dbReference>
<dbReference type="Proteomes" id="UP001470230">
    <property type="component" value="Unassembled WGS sequence"/>
</dbReference>
<accession>A0ABR2L838</accession>
<reference evidence="4 5" key="1">
    <citation type="submission" date="2024-04" db="EMBL/GenBank/DDBJ databases">
        <title>Tritrichomonas musculus Genome.</title>
        <authorList>
            <person name="Alves-Ferreira E."/>
            <person name="Grigg M."/>
            <person name="Lorenzi H."/>
            <person name="Galac M."/>
        </authorList>
    </citation>
    <scope>NUCLEOTIDE SEQUENCE [LARGE SCALE GENOMIC DNA]</scope>
    <source>
        <strain evidence="4 5">EAF2021</strain>
    </source>
</reference>
<proteinExistence type="predicted"/>
<keyword evidence="5" id="KW-1185">Reference proteome</keyword>
<sequence length="348" mass="40160">MSALLNLDDILVILLIAICTACYAKSYKTLENSFFEKDSQSAMKSTLWKLARLGERLSPWISARTQTDSISRPGTRQGVLRSQQSDLKPAQVHELKLQTQQIKQQTKILKTQLKRTEFQISSHTNSINKTFEQSSEKPQTTTNHANTILYLKQNIEGAKHTLESLKDQVKEAENDDKTSTVEELEEELKITYCEYKRLARTLQDRKAEANHYDRELSEAESRASNQHINELKAAIRDLRSQNASLRDKSRAYQVKIEKIKIDQQIKEHQDQRVDLATTLKNIDQEKTDLNTAMDEICKELNAEADQFDQNVDELTKIIEEMKMKIINRLKEKDDNRSTTSTSKQQEEA</sequence>
<name>A0ABR2L838_9EUKA</name>
<comment type="caution">
    <text evidence="4">The sequence shown here is derived from an EMBL/GenBank/DDBJ whole genome shotgun (WGS) entry which is preliminary data.</text>
</comment>
<evidence type="ECO:0000256" key="1">
    <source>
        <dbReference type="SAM" id="Coils"/>
    </source>
</evidence>
<organism evidence="4 5">
    <name type="scientific">Tritrichomonas musculus</name>
    <dbReference type="NCBI Taxonomy" id="1915356"/>
    <lineage>
        <taxon>Eukaryota</taxon>
        <taxon>Metamonada</taxon>
        <taxon>Parabasalia</taxon>
        <taxon>Tritrichomonadida</taxon>
        <taxon>Tritrichomonadidae</taxon>
        <taxon>Tritrichomonas</taxon>
    </lineage>
</organism>
<evidence type="ECO:0000256" key="3">
    <source>
        <dbReference type="SAM" id="SignalP"/>
    </source>
</evidence>
<evidence type="ECO:0000313" key="4">
    <source>
        <dbReference type="EMBL" id="KAK8899520.1"/>
    </source>
</evidence>
<keyword evidence="1" id="KW-0175">Coiled coil</keyword>
<feature type="chain" id="PRO_5046306409" evidence="3">
    <location>
        <begin position="25"/>
        <end position="348"/>
    </location>
</feature>